<dbReference type="OrthoDB" id="273917at2759"/>
<dbReference type="CDD" id="cd05402">
    <property type="entry name" value="NT_PAP_TUTase"/>
    <property type="match status" value="1"/>
</dbReference>
<dbReference type="Proteomes" id="UP000751190">
    <property type="component" value="Unassembled WGS sequence"/>
</dbReference>
<dbReference type="SUPFAM" id="SSF81301">
    <property type="entry name" value="Nucleotidyltransferase"/>
    <property type="match status" value="1"/>
</dbReference>
<feature type="compositionally biased region" description="Gly residues" evidence="1">
    <location>
        <begin position="743"/>
        <end position="752"/>
    </location>
</feature>
<dbReference type="Gene3D" id="1.10.1410.10">
    <property type="match status" value="1"/>
</dbReference>
<dbReference type="PANTHER" id="PTHR23092:SF48">
    <property type="entry name" value="NUCLEOTIDYLTRANSFERASE FAMILY PROTEIN"/>
    <property type="match status" value="1"/>
</dbReference>
<dbReference type="InterPro" id="IPR045862">
    <property type="entry name" value="Trf4-like"/>
</dbReference>
<dbReference type="AlphaFoldDB" id="A0A8J5XJJ6"/>
<keyword evidence="4" id="KW-1185">Reference proteome</keyword>
<dbReference type="GO" id="GO:0031123">
    <property type="term" value="P:RNA 3'-end processing"/>
    <property type="evidence" value="ECO:0007669"/>
    <property type="project" value="TreeGrafter"/>
</dbReference>
<dbReference type="Pfam" id="PF22600">
    <property type="entry name" value="MTPAP-like_central"/>
    <property type="match status" value="1"/>
</dbReference>
<organism evidence="3 4">
    <name type="scientific">Diacronema lutheri</name>
    <name type="common">Unicellular marine alga</name>
    <name type="synonym">Monochrysis lutheri</name>
    <dbReference type="NCBI Taxonomy" id="2081491"/>
    <lineage>
        <taxon>Eukaryota</taxon>
        <taxon>Haptista</taxon>
        <taxon>Haptophyta</taxon>
        <taxon>Pavlovophyceae</taxon>
        <taxon>Pavlovales</taxon>
        <taxon>Pavlovaceae</taxon>
        <taxon>Diacronema</taxon>
    </lineage>
</organism>
<evidence type="ECO:0000256" key="1">
    <source>
        <dbReference type="SAM" id="MobiDB-lite"/>
    </source>
</evidence>
<dbReference type="InterPro" id="IPR043519">
    <property type="entry name" value="NT_sf"/>
</dbReference>
<evidence type="ECO:0000313" key="4">
    <source>
        <dbReference type="Proteomes" id="UP000751190"/>
    </source>
</evidence>
<feature type="compositionally biased region" description="Low complexity" evidence="1">
    <location>
        <begin position="598"/>
        <end position="619"/>
    </location>
</feature>
<name>A0A8J5XJJ6_DIALT</name>
<dbReference type="Gene3D" id="3.30.460.10">
    <property type="entry name" value="Beta Polymerase, domain 2"/>
    <property type="match status" value="1"/>
</dbReference>
<dbReference type="GO" id="GO:0043634">
    <property type="term" value="P:polyadenylation-dependent ncRNA catabolic process"/>
    <property type="evidence" value="ECO:0007669"/>
    <property type="project" value="TreeGrafter"/>
</dbReference>
<dbReference type="GO" id="GO:0003729">
    <property type="term" value="F:mRNA binding"/>
    <property type="evidence" value="ECO:0007669"/>
    <property type="project" value="TreeGrafter"/>
</dbReference>
<evidence type="ECO:0000313" key="3">
    <source>
        <dbReference type="EMBL" id="KAG8465706.1"/>
    </source>
</evidence>
<feature type="compositionally biased region" description="Pro residues" evidence="1">
    <location>
        <begin position="548"/>
        <end position="557"/>
    </location>
</feature>
<protein>
    <recommendedName>
        <fullName evidence="2">Poly(A) RNA polymerase mitochondrial-like central palm domain-containing protein</fullName>
    </recommendedName>
</protein>
<feature type="region of interest" description="Disordered" evidence="1">
    <location>
        <begin position="546"/>
        <end position="662"/>
    </location>
</feature>
<dbReference type="SUPFAM" id="SSF81631">
    <property type="entry name" value="PAP/OAS1 substrate-binding domain"/>
    <property type="match status" value="1"/>
</dbReference>
<sequence length="959" mass="99296">MGALRLGRGLGRGHQTRRLTARAQEQHDFPPQPDRPVGMYERSLELCDAAADHSSASDVLAGDDEMHALVARIAALEGALADTPPRTPLPISRSSSLPHVHPAECASLVCGMPGAHEPRSVARRRLPPAPSPVAPAGGGAHQGAAVAAAAAGGALDVLDARDVAAGAHRAAHSPLHWEVRRFVDANDELVRRQAQLRQYALGLLSHDICSAWPCAQLRLYGSLATGLCSPASDIDVALVHAPPVSAPQLLLALHALLQGRPHVAGAQLLPNAEVPILKLSLLVPAADAQLALVDVDISVCCAGATPDEHYNHQGLAAVGPVRAALRELPALRSLTICLKHYLAALGLNQTYTGGLCAHAVLLLVRAYLQDLAIKRIRAEAHEAALRGSAARPSVQEADPDLGAALLGLLNHYADFDFARTQVCWADAADWAEPADGAPARAHAAVTGSICGSGPAPGCAGIEVAESEPIFRPRPPLAAARGYPPPPLVIDAIRNPTLNVGSKAFAIGAVSAALGRARDELSAAEPIAAPGVFYALMRLGSGVGSGLMLPPPPPPRAPPLLGHDEQHGPSHGRGAGRALWAQAGPARSLHAPHPPCQPPSASAVDARAPSAGASAPRPLSHGQLGCEQGADARPAPRELDALHDGGGGRASGDEADEAETKCAETRAGASEALLDAGASAPAIWRAAHDGCPSAAVLVELAADVAQRRKERDLLRKARRAARRAADLGLTRADGGADDVDGLGSSAGGAGAGGLLPHRPPQQQVQVQPEQAGEEWRALHEGALRSLRARLDAHVATSDEREAARCAELGAVKALVARQLRSVRDCEQAMNTHAAVITREVVRCTNAFTESRLEQAKRAMLASIAARVGPLDGAAGAPVDAPAEAEADADSQLEQWQCTVPVRVYDAEAGQRRVIGMMRLSDALRLTEASRREAEGAEADAPSDEAARARVDSGGAGHGSR</sequence>
<dbReference type="GO" id="GO:0005730">
    <property type="term" value="C:nucleolus"/>
    <property type="evidence" value="ECO:0007669"/>
    <property type="project" value="TreeGrafter"/>
</dbReference>
<feature type="region of interest" description="Disordered" evidence="1">
    <location>
        <begin position="1"/>
        <end position="35"/>
    </location>
</feature>
<reference evidence="3" key="1">
    <citation type="submission" date="2021-05" db="EMBL/GenBank/DDBJ databases">
        <title>The genome of the haptophyte Pavlova lutheri (Diacronema luteri, Pavlovales) - a model for lipid biosynthesis in eukaryotic algae.</title>
        <authorList>
            <person name="Hulatt C.J."/>
            <person name="Posewitz M.C."/>
        </authorList>
    </citation>
    <scope>NUCLEOTIDE SEQUENCE</scope>
    <source>
        <strain evidence="3">NIVA-4/92</strain>
    </source>
</reference>
<accession>A0A8J5XJJ6</accession>
<dbReference type="InterPro" id="IPR054708">
    <property type="entry name" value="MTPAP-like_central"/>
</dbReference>
<dbReference type="GO" id="GO:0031499">
    <property type="term" value="C:TRAMP complex"/>
    <property type="evidence" value="ECO:0007669"/>
    <property type="project" value="TreeGrafter"/>
</dbReference>
<dbReference type="GO" id="GO:1990817">
    <property type="term" value="F:poly(A) RNA polymerase activity"/>
    <property type="evidence" value="ECO:0007669"/>
    <property type="project" value="InterPro"/>
</dbReference>
<feature type="region of interest" description="Disordered" evidence="1">
    <location>
        <begin position="732"/>
        <end position="767"/>
    </location>
</feature>
<feature type="domain" description="Poly(A) RNA polymerase mitochondrial-like central palm" evidence="2">
    <location>
        <begin position="191"/>
        <end position="280"/>
    </location>
</feature>
<dbReference type="EMBL" id="JAGTXO010000010">
    <property type="protein sequence ID" value="KAG8465706.1"/>
    <property type="molecule type" value="Genomic_DNA"/>
</dbReference>
<feature type="region of interest" description="Disordered" evidence="1">
    <location>
        <begin position="119"/>
        <end position="138"/>
    </location>
</feature>
<evidence type="ECO:0000259" key="2">
    <source>
        <dbReference type="Pfam" id="PF22600"/>
    </source>
</evidence>
<dbReference type="PANTHER" id="PTHR23092">
    <property type="entry name" value="POLY(A) RNA POLYMERASE"/>
    <property type="match status" value="1"/>
</dbReference>
<feature type="region of interest" description="Disordered" evidence="1">
    <location>
        <begin position="927"/>
        <end position="959"/>
    </location>
</feature>
<gene>
    <name evidence="3" type="ORF">KFE25_003013</name>
</gene>
<feature type="compositionally biased region" description="Basic and acidic residues" evidence="1">
    <location>
        <begin position="633"/>
        <end position="642"/>
    </location>
</feature>
<comment type="caution">
    <text evidence="3">The sequence shown here is derived from an EMBL/GenBank/DDBJ whole genome shotgun (WGS) entry which is preliminary data.</text>
</comment>
<proteinExistence type="predicted"/>